<evidence type="ECO:0000256" key="4">
    <source>
        <dbReference type="ARBA" id="ARBA00011903"/>
    </source>
</evidence>
<dbReference type="Pfam" id="PF13614">
    <property type="entry name" value="AAA_31"/>
    <property type="match status" value="1"/>
</dbReference>
<evidence type="ECO:0000256" key="13">
    <source>
        <dbReference type="ARBA" id="ARBA00023136"/>
    </source>
</evidence>
<dbReference type="SUPFAM" id="SSF52540">
    <property type="entry name" value="P-loop containing nucleoside triphosphate hydrolases"/>
    <property type="match status" value="1"/>
</dbReference>
<keyword evidence="10" id="KW-0418">Kinase</keyword>
<dbReference type="Proteomes" id="UP000249499">
    <property type="component" value="Plasmid pRt1078"/>
</dbReference>
<geneLocation type="plasmid" evidence="20 21">
    <name>pRt1078</name>
</geneLocation>
<gene>
    <name evidence="20" type="ORF">PR017_21515</name>
</gene>
<dbReference type="EMBL" id="CP117256">
    <property type="protein sequence ID" value="WFR97748.1"/>
    <property type="molecule type" value="Genomic_DNA"/>
</dbReference>
<keyword evidence="14" id="KW-0829">Tyrosine-protein kinase</keyword>
<keyword evidence="12 16" id="KW-1133">Transmembrane helix</keyword>
<keyword evidence="6" id="KW-0997">Cell inner membrane</keyword>
<dbReference type="AlphaFoldDB" id="A0AAF1KSM6"/>
<dbReference type="EC" id="2.7.10.2" evidence="4"/>
<evidence type="ECO:0000256" key="3">
    <source>
        <dbReference type="ARBA" id="ARBA00008883"/>
    </source>
</evidence>
<evidence type="ECO:0000256" key="15">
    <source>
        <dbReference type="ARBA" id="ARBA00051245"/>
    </source>
</evidence>
<dbReference type="NCBIfam" id="TIGR01007">
    <property type="entry name" value="eps_fam"/>
    <property type="match status" value="1"/>
</dbReference>
<keyword evidence="8 16" id="KW-0812">Transmembrane</keyword>
<keyword evidence="7 20" id="KW-0808">Transferase</keyword>
<keyword evidence="9" id="KW-0547">Nucleotide-binding</keyword>
<evidence type="ECO:0000256" key="14">
    <source>
        <dbReference type="ARBA" id="ARBA00023137"/>
    </source>
</evidence>
<protein>
    <recommendedName>
        <fullName evidence="4">non-specific protein-tyrosine kinase</fullName>
        <ecNumber evidence="4">2.7.10.2</ecNumber>
    </recommendedName>
</protein>
<dbReference type="KEGG" id="rtu:PR017_21515"/>
<comment type="subcellular location">
    <subcellularLocation>
        <location evidence="1">Cell inner membrane</location>
        <topology evidence="1">Multi-pass membrane protein</topology>
    </subcellularLocation>
</comment>
<feature type="transmembrane region" description="Helical" evidence="16">
    <location>
        <begin position="37"/>
        <end position="62"/>
    </location>
</feature>
<dbReference type="InterPro" id="IPR005702">
    <property type="entry name" value="Wzc-like_C"/>
</dbReference>
<feature type="domain" description="Tyrosine-protein kinase G-rich" evidence="19">
    <location>
        <begin position="395"/>
        <end position="469"/>
    </location>
</feature>
<dbReference type="InterPro" id="IPR025669">
    <property type="entry name" value="AAA_dom"/>
</dbReference>
<evidence type="ECO:0000256" key="2">
    <source>
        <dbReference type="ARBA" id="ARBA00007316"/>
    </source>
</evidence>
<evidence type="ECO:0000313" key="21">
    <source>
        <dbReference type="Proteomes" id="UP000249499"/>
    </source>
</evidence>
<reference evidence="21" key="2">
    <citation type="journal article" date="2023" name="MicrobiologyOpen">
        <title>Genomics of the tumorigenes clade of the family Rhizobiaceae and description of Rhizobium rhododendri sp. nov.</title>
        <authorList>
            <person name="Kuzmanovic N."/>
            <person name="diCenzo G.C."/>
            <person name="Bunk B."/>
            <person name="Sproeer C."/>
            <person name="Fruehling A."/>
            <person name="Neumann-Schaal M."/>
            <person name="Overmann J."/>
            <person name="Smalla K."/>
        </authorList>
    </citation>
    <scope>NUCLEOTIDE SEQUENCE [LARGE SCALE GENOMIC DNA]</scope>
    <source>
        <strain evidence="21">1078</strain>
        <plasmid evidence="21">pRt1078</plasmid>
    </source>
</reference>
<evidence type="ECO:0000259" key="18">
    <source>
        <dbReference type="Pfam" id="PF13614"/>
    </source>
</evidence>
<name>A0AAF1KSM6_9HYPH</name>
<keyword evidence="11" id="KW-0067">ATP-binding</keyword>
<evidence type="ECO:0000256" key="8">
    <source>
        <dbReference type="ARBA" id="ARBA00022692"/>
    </source>
</evidence>
<reference evidence="20 21" key="1">
    <citation type="journal article" date="2018" name="Sci. Rep.">
        <title>Rhizobium tumorigenes sp. nov., a novel plant tumorigenic bacterium isolated from cane gall tumors on thornless blackberry.</title>
        <authorList>
            <person name="Kuzmanovi N."/>
            <person name="Smalla K."/>
            <person name="Gronow S."/>
            <person name="PuBawska J."/>
        </authorList>
    </citation>
    <scope>NUCLEOTIDE SEQUENCE [LARGE SCALE GENOMIC DNA]</scope>
    <source>
        <strain evidence="20 21">1078</strain>
    </source>
</reference>
<dbReference type="RefSeq" id="WP_111221276.1">
    <property type="nucleotide sequence ID" value="NZ_CP117256.1"/>
</dbReference>
<dbReference type="Pfam" id="PF13807">
    <property type="entry name" value="GNVR"/>
    <property type="match status" value="1"/>
</dbReference>
<keyword evidence="21" id="KW-1185">Reference proteome</keyword>
<dbReference type="Gene3D" id="3.40.50.300">
    <property type="entry name" value="P-loop containing nucleotide triphosphate hydrolases"/>
    <property type="match status" value="1"/>
</dbReference>
<comment type="similarity">
    <text evidence="3">Belongs to the etk/wzc family.</text>
</comment>
<feature type="domain" description="AAA" evidence="18">
    <location>
        <begin position="553"/>
        <end position="696"/>
    </location>
</feature>
<evidence type="ECO:0000256" key="7">
    <source>
        <dbReference type="ARBA" id="ARBA00022679"/>
    </source>
</evidence>
<keyword evidence="13 16" id="KW-0472">Membrane</keyword>
<dbReference type="PANTHER" id="PTHR32309">
    <property type="entry name" value="TYROSINE-PROTEIN KINASE"/>
    <property type="match status" value="1"/>
</dbReference>
<evidence type="ECO:0000313" key="20">
    <source>
        <dbReference type="EMBL" id="WFR97748.1"/>
    </source>
</evidence>
<evidence type="ECO:0000259" key="17">
    <source>
        <dbReference type="Pfam" id="PF02706"/>
    </source>
</evidence>
<sequence>MLSPERLSTLQHDWFEQRPPNDAIDIEKLLAIVRRQWTVVALATIIAVIMGVSYALTAVPLYTATSSLLIDRGNDGLVNRLTQNDSLTGGDDEVSILSQVEVLKSDTIGLAVVDKLNLGQDSLFMASSGSFFSKLNPMKWFVTSDIDTDLTEKSRRDALTLLQDDMDITRVGRTYILNISFTSPSGDLSARIANAIPDAYIVDKLDSKYDSTRRASDWLLARIDELKQKALDSDHAVQKFRSENGLLSAGGTLISDQQLSELNSALIVAQSDTAKTKARYERIQQIVQNGQSDAVVADVLDSAVSNELRQKYLTASKLEADISNRLGKGHIRAVQLRAEMKEYERLMFEELSRYQESYKSEYDVAQARENSLTDSVAKARGESALAGETGVQLRELERAADSFKNLYQTFLQRYQEAVQQQSFPITEARVITRPVKPDKPKYPRKVLVVAFFGVVGVALGSGVAGLREMRDRFFRTGEQVRDELQLEFLGLAPLVKVGKATKSTASGDGDTRSIRRTNTMSNYVVDHPMSAFAETLRGAKMAVDLSRKGLGAKVIGIVSTLPSEGKSTISMNFAELLAMQGARTLLIDCDLRNPGSTHSLAQHAQVGLVEALTERLALADLLLLSDKTRLAFLPAVVKHNIPHSSQLLSSSEMTDLLDSVRTSFDYVILDLPPLAPVVDARAIAAQVDSFLFVVEWGKTTRKVVRSTLRANIEIIEKCAGIILNKVDNDKMKLYRAYGSSEYYHSRYTSYYRED</sequence>
<dbReference type="GO" id="GO:0004715">
    <property type="term" value="F:non-membrane spanning protein tyrosine kinase activity"/>
    <property type="evidence" value="ECO:0007669"/>
    <property type="project" value="UniProtKB-EC"/>
</dbReference>
<dbReference type="Pfam" id="PF02706">
    <property type="entry name" value="Wzz"/>
    <property type="match status" value="1"/>
</dbReference>
<evidence type="ECO:0000256" key="1">
    <source>
        <dbReference type="ARBA" id="ARBA00004429"/>
    </source>
</evidence>
<dbReference type="InterPro" id="IPR003856">
    <property type="entry name" value="LPS_length_determ_N"/>
</dbReference>
<dbReference type="NCBIfam" id="TIGR01005">
    <property type="entry name" value="eps_transp_fam"/>
    <property type="match status" value="1"/>
</dbReference>
<dbReference type="InterPro" id="IPR005700">
    <property type="entry name" value="EPS_ExoP-like"/>
</dbReference>
<dbReference type="GO" id="GO:0005524">
    <property type="term" value="F:ATP binding"/>
    <property type="evidence" value="ECO:0007669"/>
    <property type="project" value="UniProtKB-KW"/>
</dbReference>
<dbReference type="InterPro" id="IPR032807">
    <property type="entry name" value="GNVR"/>
</dbReference>
<dbReference type="CDD" id="cd05387">
    <property type="entry name" value="BY-kinase"/>
    <property type="match status" value="1"/>
</dbReference>
<dbReference type="PANTHER" id="PTHR32309:SF13">
    <property type="entry name" value="FERRIC ENTEROBACTIN TRANSPORT PROTEIN FEPE"/>
    <property type="match status" value="1"/>
</dbReference>
<evidence type="ECO:0000256" key="10">
    <source>
        <dbReference type="ARBA" id="ARBA00022777"/>
    </source>
</evidence>
<evidence type="ECO:0000256" key="12">
    <source>
        <dbReference type="ARBA" id="ARBA00022989"/>
    </source>
</evidence>
<evidence type="ECO:0000259" key="19">
    <source>
        <dbReference type="Pfam" id="PF13807"/>
    </source>
</evidence>
<evidence type="ECO:0000256" key="11">
    <source>
        <dbReference type="ARBA" id="ARBA00022840"/>
    </source>
</evidence>
<dbReference type="InterPro" id="IPR027417">
    <property type="entry name" value="P-loop_NTPase"/>
</dbReference>
<comment type="similarity">
    <text evidence="2">Belongs to the CpsD/CapB family.</text>
</comment>
<organism evidence="20 21">
    <name type="scientific">Rhizobium tumorigenes</name>
    <dbReference type="NCBI Taxonomy" id="2041385"/>
    <lineage>
        <taxon>Bacteria</taxon>
        <taxon>Pseudomonadati</taxon>
        <taxon>Pseudomonadota</taxon>
        <taxon>Alphaproteobacteria</taxon>
        <taxon>Hyphomicrobiales</taxon>
        <taxon>Rhizobiaceae</taxon>
        <taxon>Rhizobium/Agrobacterium group</taxon>
        <taxon>Rhizobium</taxon>
    </lineage>
</organism>
<evidence type="ECO:0000256" key="9">
    <source>
        <dbReference type="ARBA" id="ARBA00022741"/>
    </source>
</evidence>
<keyword evidence="5" id="KW-1003">Cell membrane</keyword>
<keyword evidence="20" id="KW-0614">Plasmid</keyword>
<evidence type="ECO:0000256" key="16">
    <source>
        <dbReference type="SAM" id="Phobius"/>
    </source>
</evidence>
<feature type="transmembrane region" description="Helical" evidence="16">
    <location>
        <begin position="446"/>
        <end position="466"/>
    </location>
</feature>
<dbReference type="InterPro" id="IPR050445">
    <property type="entry name" value="Bact_polysacc_biosynth/exp"/>
</dbReference>
<accession>A0AAF1KSM6</accession>
<proteinExistence type="inferred from homology"/>
<dbReference type="GO" id="GO:0005886">
    <property type="term" value="C:plasma membrane"/>
    <property type="evidence" value="ECO:0007669"/>
    <property type="project" value="UniProtKB-SubCell"/>
</dbReference>
<comment type="catalytic activity">
    <reaction evidence="15">
        <text>L-tyrosyl-[protein] + ATP = O-phospho-L-tyrosyl-[protein] + ADP + H(+)</text>
        <dbReference type="Rhea" id="RHEA:10596"/>
        <dbReference type="Rhea" id="RHEA-COMP:10136"/>
        <dbReference type="Rhea" id="RHEA-COMP:20101"/>
        <dbReference type="ChEBI" id="CHEBI:15378"/>
        <dbReference type="ChEBI" id="CHEBI:30616"/>
        <dbReference type="ChEBI" id="CHEBI:46858"/>
        <dbReference type="ChEBI" id="CHEBI:61978"/>
        <dbReference type="ChEBI" id="CHEBI:456216"/>
        <dbReference type="EC" id="2.7.10.2"/>
    </reaction>
</comment>
<evidence type="ECO:0000256" key="6">
    <source>
        <dbReference type="ARBA" id="ARBA00022519"/>
    </source>
</evidence>
<evidence type="ECO:0000256" key="5">
    <source>
        <dbReference type="ARBA" id="ARBA00022475"/>
    </source>
</evidence>
<feature type="domain" description="Polysaccharide chain length determinant N-terminal" evidence="17">
    <location>
        <begin position="23"/>
        <end position="116"/>
    </location>
</feature>